<evidence type="ECO:0000256" key="1">
    <source>
        <dbReference type="ARBA" id="ARBA00004196"/>
    </source>
</evidence>
<gene>
    <name evidence="5" type="ORF">ALEPTO_LOCUS12361</name>
</gene>
<keyword evidence="6" id="KW-1185">Reference proteome</keyword>
<feature type="non-terminal residue" evidence="5">
    <location>
        <position position="254"/>
    </location>
</feature>
<evidence type="ECO:0000256" key="4">
    <source>
        <dbReference type="SAM" id="MobiDB-lite"/>
    </source>
</evidence>
<dbReference type="PANTHER" id="PTHR31018">
    <property type="entry name" value="SPORULATION-SPECIFIC PROTEIN-RELATED"/>
    <property type="match status" value="1"/>
</dbReference>
<dbReference type="OrthoDB" id="536881at2759"/>
<evidence type="ECO:0000256" key="3">
    <source>
        <dbReference type="ARBA" id="ARBA00023180"/>
    </source>
</evidence>
<comment type="caution">
    <text evidence="5">The sequence shown here is derived from an EMBL/GenBank/DDBJ whole genome shotgun (WGS) entry which is preliminary data.</text>
</comment>
<dbReference type="PANTHER" id="PTHR31018:SF3">
    <property type="entry name" value="RECEPTOR PROTEIN-TYROSINE KINASE"/>
    <property type="match status" value="1"/>
</dbReference>
<dbReference type="GO" id="GO:0009277">
    <property type="term" value="C:fungal-type cell wall"/>
    <property type="evidence" value="ECO:0007669"/>
    <property type="project" value="TreeGrafter"/>
</dbReference>
<dbReference type="GO" id="GO:0009986">
    <property type="term" value="C:cell surface"/>
    <property type="evidence" value="ECO:0007669"/>
    <property type="project" value="TreeGrafter"/>
</dbReference>
<proteinExistence type="predicted"/>
<protein>
    <submittedName>
        <fullName evidence="5">9644_t:CDS:1</fullName>
    </submittedName>
</protein>
<reference evidence="5" key="1">
    <citation type="submission" date="2021-06" db="EMBL/GenBank/DDBJ databases">
        <authorList>
            <person name="Kallberg Y."/>
            <person name="Tangrot J."/>
            <person name="Rosling A."/>
        </authorList>
    </citation>
    <scope>NUCLEOTIDE SEQUENCE</scope>
    <source>
        <strain evidence="5">FL130A</strain>
    </source>
</reference>
<comment type="subcellular location">
    <subcellularLocation>
        <location evidence="1">Cell envelope</location>
    </subcellularLocation>
</comment>
<accession>A0A9N9NE43</accession>
<feature type="compositionally biased region" description="Low complexity" evidence="4">
    <location>
        <begin position="197"/>
        <end position="206"/>
    </location>
</feature>
<dbReference type="SUPFAM" id="SSF52058">
    <property type="entry name" value="L domain-like"/>
    <property type="match status" value="1"/>
</dbReference>
<feature type="compositionally biased region" description="Polar residues" evidence="4">
    <location>
        <begin position="172"/>
        <end position="186"/>
    </location>
</feature>
<evidence type="ECO:0000256" key="2">
    <source>
        <dbReference type="ARBA" id="ARBA00022729"/>
    </source>
</evidence>
<sequence length="254" mass="27133">NLKSLTLPKLSSAESLEMIGNGRGNFQFEACQGNFQDLASTSLPSLNKVTSGLSYTDNSFTTLSLPKLSEVGSTFTISSNPQLKATSFPELSHIGEDLIIKNNQNLATIDGFDKLHQVDGKAQISGDFSSTLFPSLEVVGRGLNVESSSSNIGCNGLDKLRGGDAKVNNVDCSSSTVKTNSPNMQENKTNSDDSNKSKSVNNNTTSGTQEPIFVSKKDGHSEAKQHDVHIADMNSANKIYQLSHVDMIVSVVIA</sequence>
<dbReference type="GO" id="GO:0031505">
    <property type="term" value="P:fungal-type cell wall organization"/>
    <property type="evidence" value="ECO:0007669"/>
    <property type="project" value="TreeGrafter"/>
</dbReference>
<evidence type="ECO:0000313" key="6">
    <source>
        <dbReference type="Proteomes" id="UP000789508"/>
    </source>
</evidence>
<dbReference type="GO" id="GO:0005886">
    <property type="term" value="C:plasma membrane"/>
    <property type="evidence" value="ECO:0007669"/>
    <property type="project" value="TreeGrafter"/>
</dbReference>
<dbReference type="Proteomes" id="UP000789508">
    <property type="component" value="Unassembled WGS sequence"/>
</dbReference>
<name>A0A9N9NE43_9GLOM</name>
<organism evidence="5 6">
    <name type="scientific">Ambispora leptoticha</name>
    <dbReference type="NCBI Taxonomy" id="144679"/>
    <lineage>
        <taxon>Eukaryota</taxon>
        <taxon>Fungi</taxon>
        <taxon>Fungi incertae sedis</taxon>
        <taxon>Mucoromycota</taxon>
        <taxon>Glomeromycotina</taxon>
        <taxon>Glomeromycetes</taxon>
        <taxon>Archaeosporales</taxon>
        <taxon>Ambisporaceae</taxon>
        <taxon>Ambispora</taxon>
    </lineage>
</organism>
<evidence type="ECO:0000313" key="5">
    <source>
        <dbReference type="EMBL" id="CAG8724020.1"/>
    </source>
</evidence>
<feature type="non-terminal residue" evidence="5">
    <location>
        <position position="1"/>
    </location>
</feature>
<feature type="region of interest" description="Disordered" evidence="4">
    <location>
        <begin position="172"/>
        <end position="212"/>
    </location>
</feature>
<dbReference type="InterPro" id="IPR051648">
    <property type="entry name" value="CWI-Assembly_Regulator"/>
</dbReference>
<keyword evidence="3" id="KW-0325">Glycoprotein</keyword>
<keyword evidence="2" id="KW-0732">Signal</keyword>
<dbReference type="EMBL" id="CAJVPS010027439">
    <property type="protein sequence ID" value="CAG8724020.1"/>
    <property type="molecule type" value="Genomic_DNA"/>
</dbReference>
<dbReference type="AlphaFoldDB" id="A0A9N9NE43"/>